<feature type="compositionally biased region" description="Acidic residues" evidence="2">
    <location>
        <begin position="351"/>
        <end position="375"/>
    </location>
</feature>
<feature type="compositionally biased region" description="Low complexity" evidence="2">
    <location>
        <begin position="234"/>
        <end position="246"/>
    </location>
</feature>
<comment type="similarity">
    <text evidence="1">Belongs to the IWR1/SLC7A6OS family.</text>
</comment>
<evidence type="ECO:0000313" key="4">
    <source>
        <dbReference type="EMBL" id="TPX17331.1"/>
    </source>
</evidence>
<dbReference type="STRING" id="1093900.A0A507BJU4"/>
<comment type="caution">
    <text evidence="4">The sequence shown here is derived from an EMBL/GenBank/DDBJ whole genome shotgun (WGS) entry which is preliminary data.</text>
</comment>
<feature type="compositionally biased region" description="Acidic residues" evidence="2">
    <location>
        <begin position="416"/>
        <end position="429"/>
    </location>
</feature>
<sequence>MSVPPQVIHVKRKRTEEGPVAFLRLEENNKRYRSSAGTFLYKRNDPTAVEAPAPAETRDIRPVIHVSKPGDEEERPPVVKTARAASGTDAQQQQQRAHKPIASPRAISTSAAAKRLAGGAATTTTTTGGGGQRRFHLSRSSTPATPPPVLGSGGVNKRSRYASPAVFVERGKRKKATAAGKALEKQVSGLDLRSGGPRSPSPPPPESMDVEQQKGPPARLPKRPGSKMAGSRVASAAAGPPEASGGLPKSLLNRWEVDTDELAREMNEYTLKQIGLNLARIEAEDSKRAASAKPAAATTTTPLSPPRKPSSSYLRGFKPKSPAAKKPLGLSEPEGTETAAAAPRQQTQDVVDVDMAEEGDSPESDEEDDDEEDYVTETYYRVPEQVLDAADINPEHVGLLVFDTEPDVEFFYGNESESEEDWEPDEDENGCGYTTAENYYTADYPDDEVASDDEYDQNAYHYRTGNASDLEEFDDDAFSGDEDNGGFKITIGGKKSSNMY</sequence>
<dbReference type="Pfam" id="PF08574">
    <property type="entry name" value="Iwr1"/>
    <property type="match status" value="1"/>
</dbReference>
<dbReference type="Proteomes" id="UP000319257">
    <property type="component" value="Unassembled WGS sequence"/>
</dbReference>
<proteinExistence type="inferred from homology"/>
<keyword evidence="5" id="KW-1185">Reference proteome</keyword>
<protein>
    <recommendedName>
        <fullName evidence="3">Transcription factor Iwr1 domain-containing protein</fullName>
    </recommendedName>
</protein>
<feature type="compositionally biased region" description="Low complexity" evidence="2">
    <location>
        <begin position="46"/>
        <end position="55"/>
    </location>
</feature>
<dbReference type="InParanoid" id="A0A507BJU4"/>
<gene>
    <name evidence="4" type="ORF">E0L32_012186</name>
</gene>
<dbReference type="GeneID" id="41979633"/>
<feature type="region of interest" description="Disordered" evidence="2">
    <location>
        <begin position="415"/>
        <end position="434"/>
    </location>
</feature>
<feature type="compositionally biased region" description="Low complexity" evidence="2">
    <location>
        <begin position="117"/>
        <end position="126"/>
    </location>
</feature>
<dbReference type="InterPro" id="IPR040150">
    <property type="entry name" value="Iwr1"/>
</dbReference>
<evidence type="ECO:0000313" key="5">
    <source>
        <dbReference type="Proteomes" id="UP000319257"/>
    </source>
</evidence>
<dbReference type="EMBL" id="SKBQ01000143">
    <property type="protein sequence ID" value="TPX17331.1"/>
    <property type="molecule type" value="Genomic_DNA"/>
</dbReference>
<evidence type="ECO:0000259" key="3">
    <source>
        <dbReference type="Pfam" id="PF08574"/>
    </source>
</evidence>
<reference evidence="4 5" key="1">
    <citation type="submission" date="2019-06" db="EMBL/GenBank/DDBJ databases">
        <title>Draft genome sequence of the filamentous fungus Phialemoniopsis curvata isolated from diesel fuel.</title>
        <authorList>
            <person name="Varaljay V.A."/>
            <person name="Lyon W.J."/>
            <person name="Crouch A.L."/>
            <person name="Drake C.E."/>
            <person name="Hollomon J.M."/>
            <person name="Nadeau L.J."/>
            <person name="Nunn H.S."/>
            <person name="Stevenson B.S."/>
            <person name="Bojanowski C.L."/>
            <person name="Crookes-Goodson W.J."/>
        </authorList>
    </citation>
    <scope>NUCLEOTIDE SEQUENCE [LARGE SCALE GENOMIC DNA]</scope>
    <source>
        <strain evidence="4 5">D216</strain>
    </source>
</reference>
<organism evidence="4 5">
    <name type="scientific">Thyridium curvatum</name>
    <dbReference type="NCBI Taxonomy" id="1093900"/>
    <lineage>
        <taxon>Eukaryota</taxon>
        <taxon>Fungi</taxon>
        <taxon>Dikarya</taxon>
        <taxon>Ascomycota</taxon>
        <taxon>Pezizomycotina</taxon>
        <taxon>Sordariomycetes</taxon>
        <taxon>Sordariomycetidae</taxon>
        <taxon>Thyridiales</taxon>
        <taxon>Thyridiaceae</taxon>
        <taxon>Thyridium</taxon>
    </lineage>
</organism>
<dbReference type="OrthoDB" id="6255506at2759"/>
<feature type="domain" description="Transcription factor Iwr1" evidence="3">
    <location>
        <begin position="372"/>
        <end position="448"/>
    </location>
</feature>
<feature type="region of interest" description="Disordered" evidence="2">
    <location>
        <begin position="43"/>
        <end position="253"/>
    </location>
</feature>
<dbReference type="RefSeq" id="XP_030999042.1">
    <property type="nucleotide sequence ID" value="XM_031134999.1"/>
</dbReference>
<feature type="region of interest" description="Disordered" evidence="2">
    <location>
        <begin position="284"/>
        <end position="380"/>
    </location>
</feature>
<name>A0A507BJU4_9PEZI</name>
<dbReference type="GO" id="GO:0006606">
    <property type="term" value="P:protein import into nucleus"/>
    <property type="evidence" value="ECO:0007669"/>
    <property type="project" value="InterPro"/>
</dbReference>
<dbReference type="InterPro" id="IPR013883">
    <property type="entry name" value="TF_Iwr1_dom"/>
</dbReference>
<dbReference type="PANTHER" id="PTHR28063">
    <property type="entry name" value="RNA POLYMERASE II NUCLEAR LOCALIZATION PROTEIN IWR1"/>
    <property type="match status" value="1"/>
</dbReference>
<feature type="compositionally biased region" description="Low complexity" evidence="2">
    <location>
        <begin position="289"/>
        <end position="302"/>
    </location>
</feature>
<evidence type="ECO:0000256" key="2">
    <source>
        <dbReference type="SAM" id="MobiDB-lite"/>
    </source>
</evidence>
<accession>A0A507BJU4</accession>
<dbReference type="GO" id="GO:0005737">
    <property type="term" value="C:cytoplasm"/>
    <property type="evidence" value="ECO:0007669"/>
    <property type="project" value="TreeGrafter"/>
</dbReference>
<dbReference type="PANTHER" id="PTHR28063:SF1">
    <property type="entry name" value="RNA POLYMERASE II NUCLEAR LOCALIZATION PROTEIN IWR1"/>
    <property type="match status" value="1"/>
</dbReference>
<evidence type="ECO:0000256" key="1">
    <source>
        <dbReference type="ARBA" id="ARBA00010218"/>
    </source>
</evidence>
<dbReference type="AlphaFoldDB" id="A0A507BJU4"/>